<name>A0A0G0LCY7_9BACT</name>
<dbReference type="AlphaFoldDB" id="A0A0G0LCY7"/>
<dbReference type="Proteomes" id="UP000034081">
    <property type="component" value="Unassembled WGS sequence"/>
</dbReference>
<reference evidence="2 3" key="1">
    <citation type="journal article" date="2015" name="Nature">
        <title>rRNA introns, odd ribosomes, and small enigmatic genomes across a large radiation of phyla.</title>
        <authorList>
            <person name="Brown C.T."/>
            <person name="Hug L.A."/>
            <person name="Thomas B.C."/>
            <person name="Sharon I."/>
            <person name="Castelle C.J."/>
            <person name="Singh A."/>
            <person name="Wilkins M.J."/>
            <person name="Williams K.H."/>
            <person name="Banfield J.F."/>
        </authorList>
    </citation>
    <scope>NUCLEOTIDE SEQUENCE [LARGE SCALE GENOMIC DNA]</scope>
</reference>
<proteinExistence type="predicted"/>
<evidence type="ECO:0000313" key="3">
    <source>
        <dbReference type="Proteomes" id="UP000034081"/>
    </source>
</evidence>
<dbReference type="EMBL" id="LBVL01000004">
    <property type="protein sequence ID" value="KKQ85760.1"/>
    <property type="molecule type" value="Genomic_DNA"/>
</dbReference>
<organism evidence="2 3">
    <name type="scientific">Candidatus Woesebacteria bacterium GW2011_GWB1_38_8</name>
    <dbReference type="NCBI Taxonomy" id="1618570"/>
    <lineage>
        <taxon>Bacteria</taxon>
        <taxon>Candidatus Woeseibacteriota</taxon>
    </lineage>
</organism>
<evidence type="ECO:0000256" key="1">
    <source>
        <dbReference type="SAM" id="MobiDB-lite"/>
    </source>
</evidence>
<accession>A0A0G0LCY7</accession>
<dbReference type="STRING" id="1618570.UT08_C0004G0072"/>
<comment type="caution">
    <text evidence="2">The sequence shown here is derived from an EMBL/GenBank/DDBJ whole genome shotgun (WGS) entry which is preliminary data.</text>
</comment>
<sequence>MEFEPKTQPKGTGKTARDLLSMVEQPDLVDDPLTPPVLEASDLPSTKDIKLDLHLDDAVDY</sequence>
<gene>
    <name evidence="2" type="ORF">UT08_C0004G0072</name>
</gene>
<protein>
    <submittedName>
        <fullName evidence="2">Uncharacterized protein</fullName>
    </submittedName>
</protein>
<evidence type="ECO:0000313" key="2">
    <source>
        <dbReference type="EMBL" id="KKQ85760.1"/>
    </source>
</evidence>
<feature type="region of interest" description="Disordered" evidence="1">
    <location>
        <begin position="1"/>
        <end position="41"/>
    </location>
</feature>